<reference evidence="1" key="1">
    <citation type="submission" date="2023-07" db="EMBL/GenBank/DDBJ databases">
        <title>Black Yeasts Isolated from many extreme environments.</title>
        <authorList>
            <person name="Coleine C."/>
            <person name="Stajich J.E."/>
            <person name="Selbmann L."/>
        </authorList>
    </citation>
    <scope>NUCLEOTIDE SEQUENCE</scope>
    <source>
        <strain evidence="1">CCFEE 5714</strain>
    </source>
</reference>
<evidence type="ECO:0000313" key="1">
    <source>
        <dbReference type="EMBL" id="KAK3698975.1"/>
    </source>
</evidence>
<organism evidence="1 2">
    <name type="scientific">Vermiconidia calcicola</name>
    <dbReference type="NCBI Taxonomy" id="1690605"/>
    <lineage>
        <taxon>Eukaryota</taxon>
        <taxon>Fungi</taxon>
        <taxon>Dikarya</taxon>
        <taxon>Ascomycota</taxon>
        <taxon>Pezizomycotina</taxon>
        <taxon>Dothideomycetes</taxon>
        <taxon>Dothideomycetidae</taxon>
        <taxon>Mycosphaerellales</taxon>
        <taxon>Extremaceae</taxon>
        <taxon>Vermiconidia</taxon>
    </lineage>
</organism>
<sequence length="267" mass="30741">MAPLPPPEAVLSKRPQDPLGVVHFENLGVVVKYGPPHKVRLEEAQAIQAIRRAFPGNEVPVPELYGWKTYEGRNFIYMSQMPGMTLKEAWANLSLTEKQSVTAQIGHIVSALRDIPHPSCYPYIGSISHGRVQDLYFRGDLEASGPFQTVKEFNDHVQFLSVPESLRSDQIEDPYRHLLPDTGNLCFTHADLHLDNILVSSSHPRKITGILDWEQCGWYPEYWEYCKLHLNSPWSHEWRKEGFADSVTERYEAELDAIGEYWDWRRP</sequence>
<name>A0ACC3MNP7_9PEZI</name>
<protein>
    <submittedName>
        <fullName evidence="1">Uncharacterized protein</fullName>
    </submittedName>
</protein>
<proteinExistence type="predicted"/>
<gene>
    <name evidence="1" type="ORF">LTR37_016666</name>
</gene>
<dbReference type="Proteomes" id="UP001281147">
    <property type="component" value="Unassembled WGS sequence"/>
</dbReference>
<keyword evidence="2" id="KW-1185">Reference proteome</keyword>
<dbReference type="EMBL" id="JAUTXU010000203">
    <property type="protein sequence ID" value="KAK3698975.1"/>
    <property type="molecule type" value="Genomic_DNA"/>
</dbReference>
<comment type="caution">
    <text evidence="1">The sequence shown here is derived from an EMBL/GenBank/DDBJ whole genome shotgun (WGS) entry which is preliminary data.</text>
</comment>
<evidence type="ECO:0000313" key="2">
    <source>
        <dbReference type="Proteomes" id="UP001281147"/>
    </source>
</evidence>
<accession>A0ACC3MNP7</accession>